<comment type="caution">
    <text evidence="1">The sequence shown here is derived from an EMBL/GenBank/DDBJ whole genome shotgun (WGS) entry which is preliminary data.</text>
</comment>
<evidence type="ECO:0000313" key="2">
    <source>
        <dbReference type="Proteomes" id="UP000527143"/>
    </source>
</evidence>
<name>A0A840YRS7_9SPHN</name>
<protein>
    <submittedName>
        <fullName evidence="1">Uncharacterized protein</fullName>
    </submittedName>
</protein>
<dbReference type="Proteomes" id="UP000527143">
    <property type="component" value="Unassembled WGS sequence"/>
</dbReference>
<reference evidence="1 2" key="1">
    <citation type="submission" date="2020-08" db="EMBL/GenBank/DDBJ databases">
        <title>Genomic Encyclopedia of Type Strains, Phase IV (KMG-IV): sequencing the most valuable type-strain genomes for metagenomic binning, comparative biology and taxonomic classification.</title>
        <authorList>
            <person name="Goeker M."/>
        </authorList>
    </citation>
    <scope>NUCLEOTIDE SEQUENCE [LARGE SCALE GENOMIC DNA]</scope>
    <source>
        <strain evidence="1 2">DSM 26736</strain>
    </source>
</reference>
<keyword evidence="2" id="KW-1185">Reference proteome</keyword>
<organism evidence="1 2">
    <name type="scientific">Sphingomonas xinjiangensis</name>
    <dbReference type="NCBI Taxonomy" id="643568"/>
    <lineage>
        <taxon>Bacteria</taxon>
        <taxon>Pseudomonadati</taxon>
        <taxon>Pseudomonadota</taxon>
        <taxon>Alphaproteobacteria</taxon>
        <taxon>Sphingomonadales</taxon>
        <taxon>Sphingomonadaceae</taxon>
        <taxon>Sphingomonas</taxon>
    </lineage>
</organism>
<sequence length="220" mass="23611">MLTDDDVKAVGAGGTGFLSEVLNTRAAADMSIIVLSLALGFLDVSEAQGQSAAALRAVDRDEHLRQLRQLLHGREVEDILTTAQGDYLRILDLASAALPLARTQERTRNTLLQQRTHLRIWLDRGLAEGENVGAGHIRWSKLAKGLTGKLAEFTVRYSGPAASRGHLILVELPDGAPADGFVGSDGQILDPAIVISNKARLRQEMAKALRTFGGATRLAT</sequence>
<proteinExistence type="predicted"/>
<dbReference type="EMBL" id="JACIJF010000016">
    <property type="protein sequence ID" value="MBB5712382.1"/>
    <property type="molecule type" value="Genomic_DNA"/>
</dbReference>
<gene>
    <name evidence="1" type="ORF">FHT02_003641</name>
</gene>
<dbReference type="AlphaFoldDB" id="A0A840YRS7"/>
<accession>A0A840YRS7</accession>
<evidence type="ECO:0000313" key="1">
    <source>
        <dbReference type="EMBL" id="MBB5712382.1"/>
    </source>
</evidence>